<proteinExistence type="predicted"/>
<keyword evidence="3" id="KW-1185">Reference proteome</keyword>
<comment type="caution">
    <text evidence="2">The sequence shown here is derived from an EMBL/GenBank/DDBJ whole genome shotgun (WGS) entry which is preliminary data.</text>
</comment>
<protein>
    <submittedName>
        <fullName evidence="2">Uncharacterized protein</fullName>
    </submittedName>
</protein>
<evidence type="ECO:0000313" key="2">
    <source>
        <dbReference type="EMBL" id="OLZ39284.1"/>
    </source>
</evidence>
<feature type="transmembrane region" description="Helical" evidence="1">
    <location>
        <begin position="48"/>
        <end position="70"/>
    </location>
</feature>
<dbReference type="STRING" id="301967.A6E15_17965"/>
<evidence type="ECO:0000256" key="1">
    <source>
        <dbReference type="SAM" id="Phobius"/>
    </source>
</evidence>
<feature type="transmembrane region" description="Helical" evidence="1">
    <location>
        <begin position="77"/>
        <end position="99"/>
    </location>
</feature>
<evidence type="ECO:0000313" key="3">
    <source>
        <dbReference type="Proteomes" id="UP000189370"/>
    </source>
</evidence>
<sequence length="105" mass="11314">MAANSSIGVRDLRFGLLSLVAVALTLIAQFVWMVIIDSSGLDVYAPDLLFMHILPAFTLALIPTVAAHYLYTQKWSLITGGVVFVASAIVSTFTIQFFMLCGPGC</sequence>
<name>A0A1S8ARZ1_9EURY</name>
<keyword evidence="1" id="KW-0472">Membrane</keyword>
<keyword evidence="1" id="KW-0812">Transmembrane</keyword>
<gene>
    <name evidence="2" type="ORF">A6E15_17965</name>
</gene>
<dbReference type="AlphaFoldDB" id="A0A1S8ARZ1"/>
<keyword evidence="1" id="KW-1133">Transmembrane helix</keyword>
<dbReference type="RefSeq" id="WP_076148598.1">
    <property type="nucleotide sequence ID" value="NZ_LWLN01000002.1"/>
</dbReference>
<reference evidence="3" key="1">
    <citation type="submission" date="2016-04" db="EMBL/GenBank/DDBJ databases">
        <authorList>
            <person name="Chen S.-C."/>
            <person name="Lai M.-C."/>
        </authorList>
    </citation>
    <scope>NUCLEOTIDE SEQUENCE [LARGE SCALE GENOMIC DNA]</scope>
    <source>
        <strain evidence="3">AB14</strain>
    </source>
</reference>
<organism evidence="2 3">
    <name type="scientific">Natrinema saccharevitans</name>
    <dbReference type="NCBI Taxonomy" id="301967"/>
    <lineage>
        <taxon>Archaea</taxon>
        <taxon>Methanobacteriati</taxon>
        <taxon>Methanobacteriota</taxon>
        <taxon>Stenosarchaea group</taxon>
        <taxon>Halobacteria</taxon>
        <taxon>Halobacteriales</taxon>
        <taxon>Natrialbaceae</taxon>
        <taxon>Natrinema</taxon>
    </lineage>
</organism>
<dbReference type="EMBL" id="LWLN01000002">
    <property type="protein sequence ID" value="OLZ39284.1"/>
    <property type="molecule type" value="Genomic_DNA"/>
</dbReference>
<feature type="transmembrane region" description="Helical" evidence="1">
    <location>
        <begin position="12"/>
        <end position="36"/>
    </location>
</feature>
<dbReference type="Proteomes" id="UP000189370">
    <property type="component" value="Unassembled WGS sequence"/>
</dbReference>
<accession>A0A1S8ARZ1</accession>